<accession>A0A415NUC4</accession>
<organism evidence="2 3">
    <name type="scientific">Amedibacillus dolichus</name>
    <dbReference type="NCBI Taxonomy" id="31971"/>
    <lineage>
        <taxon>Bacteria</taxon>
        <taxon>Bacillati</taxon>
        <taxon>Bacillota</taxon>
        <taxon>Erysipelotrichia</taxon>
        <taxon>Erysipelotrichales</taxon>
        <taxon>Erysipelotrichaceae</taxon>
        <taxon>Amedibacillus</taxon>
    </lineage>
</organism>
<dbReference type="Proteomes" id="UP000284868">
    <property type="component" value="Unassembled WGS sequence"/>
</dbReference>
<keyword evidence="1" id="KW-1133">Transmembrane helix</keyword>
<dbReference type="OrthoDB" id="2991442at2"/>
<dbReference type="RefSeq" id="WP_117517377.1">
    <property type="nucleotide sequence ID" value="NZ_QRPK01000142.1"/>
</dbReference>
<dbReference type="AlphaFoldDB" id="A0A415NUC4"/>
<keyword evidence="3" id="KW-1185">Reference proteome</keyword>
<keyword evidence="1" id="KW-0812">Transmembrane</keyword>
<evidence type="ECO:0000313" key="2">
    <source>
        <dbReference type="EMBL" id="RHM04078.1"/>
    </source>
</evidence>
<evidence type="ECO:0000256" key="1">
    <source>
        <dbReference type="SAM" id="Phobius"/>
    </source>
</evidence>
<comment type="caution">
    <text evidence="2">The sequence shown here is derived from an EMBL/GenBank/DDBJ whole genome shotgun (WGS) entry which is preliminary data.</text>
</comment>
<keyword evidence="1" id="KW-0472">Membrane</keyword>
<feature type="transmembrane region" description="Helical" evidence="1">
    <location>
        <begin position="12"/>
        <end position="31"/>
    </location>
</feature>
<name>A0A415NUC4_9FIRM</name>
<evidence type="ECO:0000313" key="3">
    <source>
        <dbReference type="Proteomes" id="UP000284868"/>
    </source>
</evidence>
<feature type="transmembrane region" description="Helical" evidence="1">
    <location>
        <begin position="37"/>
        <end position="55"/>
    </location>
</feature>
<gene>
    <name evidence="2" type="ORF">DWZ83_10895</name>
</gene>
<proteinExistence type="predicted"/>
<sequence>MNKAKLLDDFKVLFVLIISILVGNVFMHFFGKMPLNIWVARGIGCLVCGVVYILIDKYVLKKPTDN</sequence>
<protein>
    <submittedName>
        <fullName evidence="2">Uncharacterized protein</fullName>
    </submittedName>
</protein>
<dbReference type="EMBL" id="QRPK01000142">
    <property type="protein sequence ID" value="RHM04078.1"/>
    <property type="molecule type" value="Genomic_DNA"/>
</dbReference>
<reference evidence="2 3" key="1">
    <citation type="submission" date="2018-08" db="EMBL/GenBank/DDBJ databases">
        <title>A genome reference for cultivated species of the human gut microbiota.</title>
        <authorList>
            <person name="Zou Y."/>
            <person name="Xue W."/>
            <person name="Luo G."/>
        </authorList>
    </citation>
    <scope>NUCLEOTIDE SEQUENCE [LARGE SCALE GENOMIC DNA]</scope>
    <source>
        <strain evidence="2 3">AF35-6BH</strain>
    </source>
</reference>